<proteinExistence type="predicted"/>
<feature type="transmembrane region" description="Helical" evidence="1">
    <location>
        <begin position="6"/>
        <end position="23"/>
    </location>
</feature>
<keyword evidence="3" id="KW-1185">Reference proteome</keyword>
<evidence type="ECO:0000313" key="2">
    <source>
        <dbReference type="EMBL" id="MFC3107630.1"/>
    </source>
</evidence>
<evidence type="ECO:0008006" key="4">
    <source>
        <dbReference type="Google" id="ProtNLM"/>
    </source>
</evidence>
<organism evidence="2 3">
    <name type="scientific">Undibacterium arcticum</name>
    <dbReference type="NCBI Taxonomy" id="1762892"/>
    <lineage>
        <taxon>Bacteria</taxon>
        <taxon>Pseudomonadati</taxon>
        <taxon>Pseudomonadota</taxon>
        <taxon>Betaproteobacteria</taxon>
        <taxon>Burkholderiales</taxon>
        <taxon>Oxalobacteraceae</taxon>
        <taxon>Undibacterium</taxon>
    </lineage>
</organism>
<sequence>MDYLHQLQWPAMIVTVVAAWLIASQAKRKRKIGFWCFLLSNGIWVVWGWHDRAYALVVLQIALAILNIRGAYKNEPESSVKSEA</sequence>
<gene>
    <name evidence="2" type="ORF">ACFOFO_06605</name>
</gene>
<keyword evidence="1" id="KW-0812">Transmembrane</keyword>
<dbReference type="RefSeq" id="WP_390321657.1">
    <property type="nucleotide sequence ID" value="NZ_JBHRTP010000018.1"/>
</dbReference>
<keyword evidence="1" id="KW-1133">Transmembrane helix</keyword>
<evidence type="ECO:0000313" key="3">
    <source>
        <dbReference type="Proteomes" id="UP001595530"/>
    </source>
</evidence>
<name>A0ABV7EYA7_9BURK</name>
<reference evidence="3" key="1">
    <citation type="journal article" date="2019" name="Int. J. Syst. Evol. Microbiol.">
        <title>The Global Catalogue of Microorganisms (GCM) 10K type strain sequencing project: providing services to taxonomists for standard genome sequencing and annotation.</title>
        <authorList>
            <consortium name="The Broad Institute Genomics Platform"/>
            <consortium name="The Broad Institute Genome Sequencing Center for Infectious Disease"/>
            <person name="Wu L."/>
            <person name="Ma J."/>
        </authorList>
    </citation>
    <scope>NUCLEOTIDE SEQUENCE [LARGE SCALE GENOMIC DNA]</scope>
    <source>
        <strain evidence="3">KCTC 42986</strain>
    </source>
</reference>
<evidence type="ECO:0000256" key="1">
    <source>
        <dbReference type="SAM" id="Phobius"/>
    </source>
</evidence>
<comment type="caution">
    <text evidence="2">The sequence shown here is derived from an EMBL/GenBank/DDBJ whole genome shotgun (WGS) entry which is preliminary data.</text>
</comment>
<keyword evidence="1" id="KW-0472">Membrane</keyword>
<dbReference type="Proteomes" id="UP001595530">
    <property type="component" value="Unassembled WGS sequence"/>
</dbReference>
<feature type="transmembrane region" description="Helical" evidence="1">
    <location>
        <begin position="53"/>
        <end position="72"/>
    </location>
</feature>
<feature type="transmembrane region" description="Helical" evidence="1">
    <location>
        <begin position="32"/>
        <end position="47"/>
    </location>
</feature>
<dbReference type="EMBL" id="JBHRTP010000018">
    <property type="protein sequence ID" value="MFC3107630.1"/>
    <property type="molecule type" value="Genomic_DNA"/>
</dbReference>
<accession>A0ABV7EYA7</accession>
<protein>
    <recommendedName>
        <fullName evidence="4">Amino acid transporter</fullName>
    </recommendedName>
</protein>